<evidence type="ECO:0000313" key="3">
    <source>
        <dbReference type="Proteomes" id="UP000658278"/>
    </source>
</evidence>
<dbReference type="AlphaFoldDB" id="A0A934RAW8"/>
<reference evidence="2" key="1">
    <citation type="submission" date="2021-01" db="EMBL/GenBank/DDBJ databases">
        <title>Modified the classification status of verrucomicrobia.</title>
        <authorList>
            <person name="Feng X."/>
        </authorList>
    </citation>
    <scope>NUCLEOTIDE SEQUENCE</scope>
    <source>
        <strain evidence="2">KCTC 22201</strain>
    </source>
</reference>
<name>A0A934RAW8_9BACT</name>
<dbReference type="Proteomes" id="UP000658278">
    <property type="component" value="Unassembled WGS sequence"/>
</dbReference>
<organism evidence="2 3">
    <name type="scientific">Haloferula rosea</name>
    <dbReference type="NCBI Taxonomy" id="490093"/>
    <lineage>
        <taxon>Bacteria</taxon>
        <taxon>Pseudomonadati</taxon>
        <taxon>Verrucomicrobiota</taxon>
        <taxon>Verrucomicrobiia</taxon>
        <taxon>Verrucomicrobiales</taxon>
        <taxon>Verrucomicrobiaceae</taxon>
        <taxon>Haloferula</taxon>
    </lineage>
</organism>
<proteinExistence type="predicted"/>
<accession>A0A934RAW8</accession>
<evidence type="ECO:0000313" key="2">
    <source>
        <dbReference type="EMBL" id="MBK1825984.1"/>
    </source>
</evidence>
<comment type="caution">
    <text evidence="2">The sequence shown here is derived from an EMBL/GenBank/DDBJ whole genome shotgun (WGS) entry which is preliminary data.</text>
</comment>
<evidence type="ECO:0008006" key="4">
    <source>
        <dbReference type="Google" id="ProtNLM"/>
    </source>
</evidence>
<gene>
    <name evidence="2" type="ORF">JIN81_03060</name>
</gene>
<feature type="region of interest" description="Disordered" evidence="1">
    <location>
        <begin position="42"/>
        <end position="61"/>
    </location>
</feature>
<feature type="compositionally biased region" description="Basic and acidic residues" evidence="1">
    <location>
        <begin position="52"/>
        <end position="61"/>
    </location>
</feature>
<protein>
    <recommendedName>
        <fullName evidence="4">Transcription elongation factor GreAB</fullName>
    </recommendedName>
</protein>
<feature type="compositionally biased region" description="Low complexity" evidence="1">
    <location>
        <begin position="42"/>
        <end position="51"/>
    </location>
</feature>
<keyword evidence="3" id="KW-1185">Reference proteome</keyword>
<dbReference type="EMBL" id="JAENII010000002">
    <property type="protein sequence ID" value="MBK1825984.1"/>
    <property type="molecule type" value="Genomic_DNA"/>
</dbReference>
<evidence type="ECO:0000256" key="1">
    <source>
        <dbReference type="SAM" id="MobiDB-lite"/>
    </source>
</evidence>
<dbReference type="RefSeq" id="WP_234044428.1">
    <property type="nucleotide sequence ID" value="NZ_JAENII010000002.1"/>
</dbReference>
<sequence length="170" mass="18390">MDLAPAGKTRKASPIPMSFKAELLDHIRDQLEQQLNRLAQAARDAHAAATDPDAKAESKYDTRSLEASYLASGQARQVEEMTEALRLLKSFEPPDFEASDTVEPGALVEILDDDETQHFLLAPASGGLEVVLDGREVTLLTPSSRLYQSLLGASVGTTLPETGQLVTEIE</sequence>